<dbReference type="EMBL" id="SLVV01000002">
    <property type="protein sequence ID" value="TCN27407.1"/>
    <property type="molecule type" value="Genomic_DNA"/>
</dbReference>
<dbReference type="PROSITE" id="PS00366">
    <property type="entry name" value="URICASE"/>
    <property type="match status" value="1"/>
</dbReference>
<feature type="binding site" evidence="6">
    <location>
        <position position="199"/>
    </location>
    <ligand>
        <name>5-hydroxyisourate</name>
        <dbReference type="ChEBI" id="CHEBI:18072"/>
    </ligand>
</feature>
<accession>A0A4R2BJN5</accession>
<dbReference type="PANTHER" id="PTHR42874:SF1">
    <property type="entry name" value="URICASE"/>
    <property type="match status" value="1"/>
</dbReference>
<evidence type="ECO:0000313" key="8">
    <source>
        <dbReference type="EMBL" id="TCN27407.1"/>
    </source>
</evidence>
<dbReference type="EC" id="1.7.3.3" evidence="5 7"/>
<feature type="binding site" evidence="6">
    <location>
        <position position="199"/>
    </location>
    <ligand>
        <name>urate</name>
        <dbReference type="ChEBI" id="CHEBI:17775"/>
    </ligand>
</feature>
<evidence type="ECO:0000256" key="7">
    <source>
        <dbReference type="RuleBase" id="RU004455"/>
    </source>
</evidence>
<dbReference type="UniPathway" id="UPA00394">
    <property type="reaction ID" value="UER00650"/>
</dbReference>
<dbReference type="PIRSF" id="PIRSF000241">
    <property type="entry name" value="Urate_oxidase"/>
    <property type="match status" value="1"/>
</dbReference>
<sequence>MTNGKRTMLYGKGDVFVYRTYVPNIKGLRQIPESSFNERDNTIFGFNCQIALKGDAFLTSFTEGDNSLVVATDSMKNFIQYEMANFQGNTAESFIKFICNRFLDKYAHVDAVELTANEMPFEHVLVPTGTGHDKSHLVYKKSRNEYATTTIEVVRTGTGNKVVKHTSGIRDVHLIKVSGSSFYGFIRDQYTTLPEAFDRPLFIYLDFDWEYENIEDASGANPEKYVASEQIADIANTVFHELDNKSIQQLIYKIGLRILDRFPQLKNIQFKTNNRTWETVVEEIPNAKGSVYQEPRPPYGFQGFEVTQADLKAEKEKEAAEAIQ</sequence>
<comment type="catalytic activity">
    <reaction evidence="5 7">
        <text>urate + O2 + H2O = 5-hydroxyisourate + H2O2</text>
        <dbReference type="Rhea" id="RHEA:21368"/>
        <dbReference type="ChEBI" id="CHEBI:15377"/>
        <dbReference type="ChEBI" id="CHEBI:15379"/>
        <dbReference type="ChEBI" id="CHEBI:16240"/>
        <dbReference type="ChEBI" id="CHEBI:17775"/>
        <dbReference type="ChEBI" id="CHEBI:18072"/>
        <dbReference type="EC" id="1.7.3.3"/>
    </reaction>
</comment>
<dbReference type="GO" id="GO:0006145">
    <property type="term" value="P:purine nucleobase catabolic process"/>
    <property type="evidence" value="ECO:0007669"/>
    <property type="project" value="TreeGrafter"/>
</dbReference>
<comment type="function">
    <text evidence="5 7">Catalyzes the oxidation of uric acid to 5-hydroxyisourate, which is further processed to form (S)-allantoin.</text>
</comment>
<dbReference type="RefSeq" id="WP_241993799.1">
    <property type="nucleotide sequence ID" value="NZ_JABUHM010000001.1"/>
</dbReference>
<keyword evidence="4 5" id="KW-0560">Oxidoreductase</keyword>
<feature type="binding site" evidence="6">
    <location>
        <position position="73"/>
    </location>
    <ligand>
        <name>urate</name>
        <dbReference type="ChEBI" id="CHEBI:17775"/>
    </ligand>
</feature>
<dbReference type="Proteomes" id="UP000295689">
    <property type="component" value="Unassembled WGS sequence"/>
</dbReference>
<feature type="binding site" evidence="6">
    <location>
        <position position="248"/>
    </location>
    <ligand>
        <name>urate</name>
        <dbReference type="ChEBI" id="CHEBI:17775"/>
    </ligand>
</feature>
<dbReference type="Pfam" id="PF01014">
    <property type="entry name" value="Uricase"/>
    <property type="match status" value="2"/>
</dbReference>
<dbReference type="Gene3D" id="3.10.270.10">
    <property type="entry name" value="Urate Oxidase"/>
    <property type="match status" value="1"/>
</dbReference>
<dbReference type="SUPFAM" id="SSF55620">
    <property type="entry name" value="Tetrahydrobiopterin biosynthesis enzymes-like"/>
    <property type="match status" value="2"/>
</dbReference>
<feature type="binding site" evidence="6">
    <location>
        <position position="73"/>
    </location>
    <ligand>
        <name>5-hydroxyisourate</name>
        <dbReference type="ChEBI" id="CHEBI:18072"/>
    </ligand>
</feature>
<evidence type="ECO:0000256" key="3">
    <source>
        <dbReference type="ARBA" id="ARBA00022631"/>
    </source>
</evidence>
<feature type="binding site" evidence="6">
    <location>
        <position position="274"/>
    </location>
    <ligand>
        <name>urate</name>
        <dbReference type="ChEBI" id="CHEBI:17775"/>
    </ligand>
</feature>
<feature type="binding site" evidence="6">
    <location>
        <position position="274"/>
    </location>
    <ligand>
        <name>O2</name>
        <dbReference type="ChEBI" id="CHEBI:15379"/>
    </ligand>
</feature>
<gene>
    <name evidence="8" type="ORF">EV146_102357</name>
</gene>
<dbReference type="AlphaFoldDB" id="A0A4R2BJN5"/>
<name>A0A4R2BJN5_9BACI</name>
<comment type="pathway">
    <text evidence="1 5">Purine metabolism; urate degradation; (S)-allantoin from urate: step 1/3.</text>
</comment>
<evidence type="ECO:0000256" key="1">
    <source>
        <dbReference type="ARBA" id="ARBA00004831"/>
    </source>
</evidence>
<dbReference type="InterPro" id="IPR002042">
    <property type="entry name" value="Uricase"/>
</dbReference>
<comment type="caution">
    <text evidence="8">The sequence shown here is derived from an EMBL/GenBank/DDBJ whole genome shotgun (WGS) entry which is preliminary data.</text>
</comment>
<feature type="binding site" evidence="6">
    <location>
        <position position="274"/>
    </location>
    <ligand>
        <name>5-hydroxyisourate</name>
        <dbReference type="ChEBI" id="CHEBI:18072"/>
    </ligand>
</feature>
<dbReference type="PANTHER" id="PTHR42874">
    <property type="entry name" value="URICASE"/>
    <property type="match status" value="1"/>
</dbReference>
<dbReference type="GO" id="GO:0004846">
    <property type="term" value="F:urate oxidase activity"/>
    <property type="evidence" value="ECO:0007669"/>
    <property type="project" value="UniProtKB-EC"/>
</dbReference>
<organism evidence="8 9">
    <name type="scientific">Mesobacillus foraminis</name>
    <dbReference type="NCBI Taxonomy" id="279826"/>
    <lineage>
        <taxon>Bacteria</taxon>
        <taxon>Bacillati</taxon>
        <taxon>Bacillota</taxon>
        <taxon>Bacilli</taxon>
        <taxon>Bacillales</taxon>
        <taxon>Bacillaceae</taxon>
        <taxon>Mesobacillus</taxon>
    </lineage>
</organism>
<dbReference type="PRINTS" id="PR00093">
    <property type="entry name" value="URICASE"/>
</dbReference>
<comment type="similarity">
    <text evidence="2 5 7">Belongs to the uricase family.</text>
</comment>
<feature type="binding site" evidence="6">
    <location>
        <position position="182"/>
    </location>
    <ligand>
        <name>5-hydroxyisourate</name>
        <dbReference type="ChEBI" id="CHEBI:18072"/>
    </ligand>
</feature>
<evidence type="ECO:0000256" key="6">
    <source>
        <dbReference type="PIRSR" id="PIRSR000241-2"/>
    </source>
</evidence>
<evidence type="ECO:0000256" key="5">
    <source>
        <dbReference type="PIRNR" id="PIRNR000241"/>
    </source>
</evidence>
<keyword evidence="9" id="KW-1185">Reference proteome</keyword>
<protein>
    <recommendedName>
        <fullName evidence="5 7">Uricase</fullName>
        <ecNumber evidence="5 7">1.7.3.3</ecNumber>
    </recommendedName>
    <alternativeName>
        <fullName evidence="5">Urate oxidase</fullName>
    </alternativeName>
</protein>
<evidence type="ECO:0000256" key="4">
    <source>
        <dbReference type="ARBA" id="ARBA00023002"/>
    </source>
</evidence>
<keyword evidence="3 5" id="KW-0659">Purine metabolism</keyword>
<dbReference type="InterPro" id="IPR019842">
    <property type="entry name" value="Uricase_CS"/>
</dbReference>
<feature type="binding site" evidence="6">
    <location>
        <position position="248"/>
    </location>
    <ligand>
        <name>5-hydroxyisourate</name>
        <dbReference type="ChEBI" id="CHEBI:18072"/>
    </ligand>
</feature>
<feature type="binding site" evidence="6">
    <location>
        <position position="72"/>
    </location>
    <ligand>
        <name>urate</name>
        <dbReference type="ChEBI" id="CHEBI:17775"/>
    </ligand>
</feature>
<evidence type="ECO:0000313" key="9">
    <source>
        <dbReference type="Proteomes" id="UP000295689"/>
    </source>
</evidence>
<dbReference type="NCBIfam" id="TIGR03383">
    <property type="entry name" value="urate_oxi"/>
    <property type="match status" value="1"/>
</dbReference>
<feature type="binding site" evidence="6">
    <location>
        <position position="72"/>
    </location>
    <ligand>
        <name>5-hydroxyisourate</name>
        <dbReference type="ChEBI" id="CHEBI:18072"/>
    </ligand>
</feature>
<dbReference type="GO" id="GO:0019628">
    <property type="term" value="P:urate catabolic process"/>
    <property type="evidence" value="ECO:0007669"/>
    <property type="project" value="UniProtKB-UniPathway"/>
</dbReference>
<reference evidence="8 9" key="1">
    <citation type="journal article" date="2015" name="Stand. Genomic Sci.">
        <title>Genomic Encyclopedia of Bacterial and Archaeal Type Strains, Phase III: the genomes of soil and plant-associated and newly described type strains.</title>
        <authorList>
            <person name="Whitman W.B."/>
            <person name="Woyke T."/>
            <person name="Klenk H.P."/>
            <person name="Zhou Y."/>
            <person name="Lilburn T.G."/>
            <person name="Beck B.J."/>
            <person name="De Vos P."/>
            <person name="Vandamme P."/>
            <person name="Eisen J.A."/>
            <person name="Garrity G."/>
            <person name="Hugenholtz P."/>
            <person name="Kyrpides N.C."/>
        </authorList>
    </citation>
    <scope>NUCLEOTIDE SEQUENCE [LARGE SCALE GENOMIC DNA]</scope>
    <source>
        <strain evidence="8 9">CV53</strain>
    </source>
</reference>
<feature type="binding site" evidence="6">
    <location>
        <position position="182"/>
    </location>
    <ligand>
        <name>urate</name>
        <dbReference type="ChEBI" id="CHEBI:17775"/>
    </ligand>
</feature>
<proteinExistence type="inferred from homology"/>
<evidence type="ECO:0000256" key="2">
    <source>
        <dbReference type="ARBA" id="ARBA00009760"/>
    </source>
</evidence>
<feature type="binding site" evidence="6">
    <location>
        <position position="72"/>
    </location>
    <ligand>
        <name>O2</name>
        <dbReference type="ChEBI" id="CHEBI:15379"/>
    </ligand>
</feature>